<sequence length="329" mass="37331">MGGREDEEIEQKQAAATKRKEKRSKQKKNRKAAVAGGWTNQKVYIFSEVLKEEVLKLELHVCAVNSSTSLFAVTKYDLRRCYDMGYVGGGGEHKWKKGVTLTTIKPNPMVVALEGKIYALAGHADYYGPGDPPQTIEPVFEVYEPAEHAWYALPNPPFLSFYSIPFCHSTVEVMALCCFLTVIDNTIYARVENPKVQLGEELEQLYTYNVTEWKYHKRGAAVCCVDEKLYSCYVAAAGYLEVYAHHLTAKRVKVVENMKGKTSVAASSTIHDDNSLYWAVLSDPRHSCYGVPFIKLPVIIIMMDHAVIVKQDYYKISLHSFSFRRWSTR</sequence>
<dbReference type="Proteomes" id="UP000626092">
    <property type="component" value="Unassembled WGS sequence"/>
</dbReference>
<organism evidence="2 3">
    <name type="scientific">Rhododendron simsii</name>
    <name type="common">Sims's rhododendron</name>
    <dbReference type="NCBI Taxonomy" id="118357"/>
    <lineage>
        <taxon>Eukaryota</taxon>
        <taxon>Viridiplantae</taxon>
        <taxon>Streptophyta</taxon>
        <taxon>Embryophyta</taxon>
        <taxon>Tracheophyta</taxon>
        <taxon>Spermatophyta</taxon>
        <taxon>Magnoliopsida</taxon>
        <taxon>eudicotyledons</taxon>
        <taxon>Gunneridae</taxon>
        <taxon>Pentapetalae</taxon>
        <taxon>asterids</taxon>
        <taxon>Ericales</taxon>
        <taxon>Ericaceae</taxon>
        <taxon>Ericoideae</taxon>
        <taxon>Rhodoreae</taxon>
        <taxon>Rhododendron</taxon>
    </lineage>
</organism>
<keyword evidence="3" id="KW-1185">Reference proteome</keyword>
<evidence type="ECO:0000313" key="2">
    <source>
        <dbReference type="EMBL" id="KAF7142160.1"/>
    </source>
</evidence>
<dbReference type="Gene3D" id="2.120.10.80">
    <property type="entry name" value="Kelch-type beta propeller"/>
    <property type="match status" value="1"/>
</dbReference>
<dbReference type="InterPro" id="IPR015915">
    <property type="entry name" value="Kelch-typ_b-propeller"/>
</dbReference>
<name>A0A834GX75_RHOSS</name>
<feature type="region of interest" description="Disordered" evidence="1">
    <location>
        <begin position="1"/>
        <end position="32"/>
    </location>
</feature>
<dbReference type="SUPFAM" id="SSF50965">
    <property type="entry name" value="Galactose oxidase, central domain"/>
    <property type="match status" value="1"/>
</dbReference>
<accession>A0A834GX75</accession>
<feature type="compositionally biased region" description="Basic residues" evidence="1">
    <location>
        <begin position="17"/>
        <end position="31"/>
    </location>
</feature>
<dbReference type="InterPro" id="IPR011043">
    <property type="entry name" value="Gal_Oxase/kelch_b-propeller"/>
</dbReference>
<dbReference type="EMBL" id="WJXA01000006">
    <property type="protein sequence ID" value="KAF7142160.1"/>
    <property type="molecule type" value="Genomic_DNA"/>
</dbReference>
<evidence type="ECO:0000313" key="3">
    <source>
        <dbReference type="Proteomes" id="UP000626092"/>
    </source>
</evidence>
<gene>
    <name evidence="2" type="ORF">RHSIM_Rhsim06G0096900</name>
</gene>
<dbReference type="AlphaFoldDB" id="A0A834GX75"/>
<evidence type="ECO:0000256" key="1">
    <source>
        <dbReference type="SAM" id="MobiDB-lite"/>
    </source>
</evidence>
<reference evidence="2" key="1">
    <citation type="submission" date="2019-11" db="EMBL/GenBank/DDBJ databases">
        <authorList>
            <person name="Liu Y."/>
            <person name="Hou J."/>
            <person name="Li T.-Q."/>
            <person name="Guan C.-H."/>
            <person name="Wu X."/>
            <person name="Wu H.-Z."/>
            <person name="Ling F."/>
            <person name="Zhang R."/>
            <person name="Shi X.-G."/>
            <person name="Ren J.-P."/>
            <person name="Chen E.-F."/>
            <person name="Sun J.-M."/>
        </authorList>
    </citation>
    <scope>NUCLEOTIDE SEQUENCE</scope>
    <source>
        <strain evidence="2">Adult_tree_wgs_1</strain>
        <tissue evidence="2">Leaves</tissue>
    </source>
</reference>
<protein>
    <submittedName>
        <fullName evidence="2">Uncharacterized protein</fullName>
    </submittedName>
</protein>
<proteinExistence type="predicted"/>
<dbReference type="OrthoDB" id="1480588at2759"/>
<comment type="caution">
    <text evidence="2">The sequence shown here is derived from an EMBL/GenBank/DDBJ whole genome shotgun (WGS) entry which is preliminary data.</text>
</comment>